<sequence length="701" mass="76092">MVLSVAARNGSMRRTSAVAAVAAYGAAAQHVGLLDAAARAGGYGSIAIDEGLPLQALQDDPADMDSSDVYEIADDKSPVGAFFEIRTIRQLLLEYVDVVLTPGQINTPDVQLNLVQPLWQAIRERCGVWQRGDMRHCRWAGSPGQGGDRRSATAVAGEKAGGPLASAAMMYAALANRDYFLILGSVGQSQAELHESRAEVAETLAILGAKALHNQGRRVLVHALCAKFTPIDVDGLRAQAGAPPRGRLPVPLRGDRHMSRLSEDQRVRIYRLGRAGGLAADGAATAAGTVGVSTRAQSGCASPVRALALDYLSGGSRVVAERTLEVAIRCEAKRFTAQRLVRDVVHMLWDGSMHWKGFRCVCLRAGPAEDTAGGPTPAPRGLRTPPLPPGRRDSAASSDSAEDNAEESPAGWAASDPRRARLEAWLGATLAPLRVPMLENVLTMVHAFFFLTLYTAVALQRKEWVTAEEAMMHVFVLAYIADEVRQCEESGLAVYIKSVWNVLDVTIYTVFAVFLGLRLRSLYTASAADLDKAYDVLALNAAMLWPRLFSALDQYEFCGTVIIQVRRIISGTSLFFTLLLVMGAGFFQTFYALSTRHNDLEASNIWGLMTRIFFGSALLGWDQADLFGPNVGYLAMTLFIGVSMLVLYNILIGVINRCMMEIEQNAAQEFRFAYTMRVAEYVSANQTYPCVPPLNLLQIAV</sequence>
<evidence type="ECO:0000313" key="2">
    <source>
        <dbReference type="Proteomes" id="UP001140087"/>
    </source>
</evidence>
<name>A0ACC1L5X7_9FUNG</name>
<accession>A0ACC1L5X7</accession>
<protein>
    <submittedName>
        <fullName evidence="1">Uncharacterized protein</fullName>
    </submittedName>
</protein>
<proteinExistence type="predicted"/>
<evidence type="ECO:0000313" key="1">
    <source>
        <dbReference type="EMBL" id="KAJ2801438.1"/>
    </source>
</evidence>
<keyword evidence="2" id="KW-1185">Reference proteome</keyword>
<reference evidence="1" key="1">
    <citation type="submission" date="2022-07" db="EMBL/GenBank/DDBJ databases">
        <title>Phylogenomic reconstructions and comparative analyses of Kickxellomycotina fungi.</title>
        <authorList>
            <person name="Reynolds N.K."/>
            <person name="Stajich J.E."/>
            <person name="Barry K."/>
            <person name="Grigoriev I.V."/>
            <person name="Crous P."/>
            <person name="Smith M.E."/>
        </authorList>
    </citation>
    <scope>NUCLEOTIDE SEQUENCE</scope>
    <source>
        <strain evidence="1">BCRC 34780</strain>
    </source>
</reference>
<dbReference type="EMBL" id="JANBUN010000771">
    <property type="protein sequence ID" value="KAJ2801438.1"/>
    <property type="molecule type" value="Genomic_DNA"/>
</dbReference>
<gene>
    <name evidence="1" type="ORF">H4R21_002790</name>
</gene>
<dbReference type="Proteomes" id="UP001140087">
    <property type="component" value="Unassembled WGS sequence"/>
</dbReference>
<organism evidence="1 2">
    <name type="scientific">Coemansia helicoidea</name>
    <dbReference type="NCBI Taxonomy" id="1286919"/>
    <lineage>
        <taxon>Eukaryota</taxon>
        <taxon>Fungi</taxon>
        <taxon>Fungi incertae sedis</taxon>
        <taxon>Zoopagomycota</taxon>
        <taxon>Kickxellomycotina</taxon>
        <taxon>Kickxellomycetes</taxon>
        <taxon>Kickxellales</taxon>
        <taxon>Kickxellaceae</taxon>
        <taxon>Coemansia</taxon>
    </lineage>
</organism>
<feature type="non-terminal residue" evidence="1">
    <location>
        <position position="701"/>
    </location>
</feature>
<comment type="caution">
    <text evidence="1">The sequence shown here is derived from an EMBL/GenBank/DDBJ whole genome shotgun (WGS) entry which is preliminary data.</text>
</comment>